<feature type="region of interest" description="Disordered" evidence="1">
    <location>
        <begin position="1"/>
        <end position="26"/>
    </location>
</feature>
<dbReference type="EMBL" id="CP003600">
    <property type="protein sequence ID" value="AFY95115.1"/>
    <property type="molecule type" value="Genomic_DNA"/>
</dbReference>
<evidence type="ECO:0000256" key="1">
    <source>
        <dbReference type="SAM" id="MobiDB-lite"/>
    </source>
</evidence>
<organism evidence="2 3">
    <name type="scientific">Chamaesiphon minutus (strain ATCC 27169 / PCC 6605)</name>
    <dbReference type="NCBI Taxonomy" id="1173020"/>
    <lineage>
        <taxon>Bacteria</taxon>
        <taxon>Bacillati</taxon>
        <taxon>Cyanobacteriota</taxon>
        <taxon>Cyanophyceae</taxon>
        <taxon>Gomontiellales</taxon>
        <taxon>Chamaesiphonaceae</taxon>
        <taxon>Chamaesiphon</taxon>
    </lineage>
</organism>
<evidence type="ECO:0000313" key="3">
    <source>
        <dbReference type="Proteomes" id="UP000010366"/>
    </source>
</evidence>
<dbReference type="HOGENOM" id="CLU_2045499_0_0_3"/>
<name>K9UJW8_CHAP6</name>
<dbReference type="KEGG" id="cmp:Cha6605_4170"/>
<protein>
    <submittedName>
        <fullName evidence="2">Uncharacterized protein</fullName>
    </submittedName>
</protein>
<dbReference type="AlphaFoldDB" id="K9UJW8"/>
<dbReference type="Proteomes" id="UP000010366">
    <property type="component" value="Chromosome"/>
</dbReference>
<feature type="compositionally biased region" description="Polar residues" evidence="1">
    <location>
        <begin position="1"/>
        <end position="25"/>
    </location>
</feature>
<dbReference type="RefSeq" id="WP_015161226.1">
    <property type="nucleotide sequence ID" value="NC_019697.1"/>
</dbReference>
<reference evidence="2 3" key="1">
    <citation type="submission" date="2012-05" db="EMBL/GenBank/DDBJ databases">
        <title>Finished chromosome of genome of Chamaesiphon sp. PCC 6605.</title>
        <authorList>
            <consortium name="US DOE Joint Genome Institute"/>
            <person name="Gugger M."/>
            <person name="Coursin T."/>
            <person name="Rippka R."/>
            <person name="Tandeau De Marsac N."/>
            <person name="Huntemann M."/>
            <person name="Wei C.-L."/>
            <person name="Han J."/>
            <person name="Detter J.C."/>
            <person name="Han C."/>
            <person name="Tapia R."/>
            <person name="Chen A."/>
            <person name="Kyrpides N."/>
            <person name="Mavromatis K."/>
            <person name="Markowitz V."/>
            <person name="Szeto E."/>
            <person name="Ivanova N."/>
            <person name="Pagani I."/>
            <person name="Pati A."/>
            <person name="Goodwin L."/>
            <person name="Nordberg H.P."/>
            <person name="Cantor M.N."/>
            <person name="Hua S.X."/>
            <person name="Woyke T."/>
            <person name="Kerfeld C.A."/>
        </authorList>
    </citation>
    <scope>NUCLEOTIDE SEQUENCE [LARGE SCALE GENOMIC DNA]</scope>
    <source>
        <strain evidence="3">ATCC 27169 / PCC 6605</strain>
    </source>
</reference>
<gene>
    <name evidence="2" type="ORF">Cha6605_4170</name>
</gene>
<sequence length="120" mass="13603">MKTNDDSSLPSQLTSNGLPSASTLTKPPIEHLDEVVDRIHELAELHQTDPLALLQLLRTLEQLHRDIQQGYFQSALPNSRQSLYALLRDIEENGGWPYIQRWKLQDLIANLAELESSTSD</sequence>
<keyword evidence="3" id="KW-1185">Reference proteome</keyword>
<dbReference type="STRING" id="1173020.Cha6605_4170"/>
<evidence type="ECO:0000313" key="2">
    <source>
        <dbReference type="EMBL" id="AFY95115.1"/>
    </source>
</evidence>
<accession>K9UJW8</accession>
<proteinExistence type="predicted"/>
<dbReference type="eggNOG" id="ENOG50330B3">
    <property type="taxonomic scope" value="Bacteria"/>
</dbReference>